<feature type="region of interest" description="Disordered" evidence="2">
    <location>
        <begin position="590"/>
        <end position="659"/>
    </location>
</feature>
<dbReference type="OrthoDB" id="10644378at2759"/>
<dbReference type="GeneID" id="20242907"/>
<evidence type="ECO:0000256" key="2">
    <source>
        <dbReference type="SAM" id="MobiDB-lite"/>
    </source>
</evidence>
<feature type="region of interest" description="Disordered" evidence="2">
    <location>
        <begin position="239"/>
        <end position="268"/>
    </location>
</feature>
<protein>
    <submittedName>
        <fullName evidence="3">Uncharacterized protein</fullName>
    </submittedName>
</protein>
<feature type="compositionally biased region" description="Polar residues" evidence="2">
    <location>
        <begin position="339"/>
        <end position="358"/>
    </location>
</feature>
<name>V4AHC2_LOTGI</name>
<dbReference type="CTD" id="20242907"/>
<organism evidence="3 4">
    <name type="scientific">Lottia gigantea</name>
    <name type="common">Giant owl limpet</name>
    <dbReference type="NCBI Taxonomy" id="225164"/>
    <lineage>
        <taxon>Eukaryota</taxon>
        <taxon>Metazoa</taxon>
        <taxon>Spiralia</taxon>
        <taxon>Lophotrochozoa</taxon>
        <taxon>Mollusca</taxon>
        <taxon>Gastropoda</taxon>
        <taxon>Patellogastropoda</taxon>
        <taxon>Lottioidea</taxon>
        <taxon>Lottiidae</taxon>
        <taxon>Lottia</taxon>
    </lineage>
</organism>
<feature type="compositionally biased region" description="Polar residues" evidence="2">
    <location>
        <begin position="239"/>
        <end position="258"/>
    </location>
</feature>
<dbReference type="EMBL" id="KB201489">
    <property type="protein sequence ID" value="ESO96317.1"/>
    <property type="molecule type" value="Genomic_DNA"/>
</dbReference>
<proteinExistence type="predicted"/>
<feature type="compositionally biased region" description="Low complexity" evidence="2">
    <location>
        <begin position="410"/>
        <end position="424"/>
    </location>
</feature>
<evidence type="ECO:0000256" key="1">
    <source>
        <dbReference type="SAM" id="Coils"/>
    </source>
</evidence>
<feature type="compositionally biased region" description="Polar residues" evidence="2">
    <location>
        <begin position="619"/>
        <end position="644"/>
    </location>
</feature>
<feature type="compositionally biased region" description="Polar residues" evidence="2">
    <location>
        <begin position="376"/>
        <end position="395"/>
    </location>
</feature>
<feature type="coiled-coil region" evidence="1">
    <location>
        <begin position="531"/>
        <end position="577"/>
    </location>
</feature>
<feature type="region of interest" description="Disordered" evidence="2">
    <location>
        <begin position="500"/>
        <end position="530"/>
    </location>
</feature>
<feature type="compositionally biased region" description="Low complexity" evidence="2">
    <location>
        <begin position="191"/>
        <end position="217"/>
    </location>
</feature>
<keyword evidence="1" id="KW-0175">Coiled coil</keyword>
<dbReference type="OMA" id="HINNGHP"/>
<keyword evidence="4" id="KW-1185">Reference proteome</keyword>
<dbReference type="RefSeq" id="XP_009052997.1">
    <property type="nucleotide sequence ID" value="XM_009054749.1"/>
</dbReference>
<feature type="region of interest" description="Disordered" evidence="2">
    <location>
        <begin position="330"/>
        <end position="358"/>
    </location>
</feature>
<gene>
    <name evidence="3" type="ORF">LOTGIDRAFT_174885</name>
</gene>
<feature type="region of interest" description="Disordered" evidence="2">
    <location>
        <begin position="375"/>
        <end position="429"/>
    </location>
</feature>
<feature type="region of interest" description="Disordered" evidence="2">
    <location>
        <begin position="178"/>
        <end position="217"/>
    </location>
</feature>
<dbReference type="AlphaFoldDB" id="V4AHC2"/>
<dbReference type="Proteomes" id="UP000030746">
    <property type="component" value="Unassembled WGS sequence"/>
</dbReference>
<accession>V4AHC2</accession>
<evidence type="ECO:0000313" key="4">
    <source>
        <dbReference type="Proteomes" id="UP000030746"/>
    </source>
</evidence>
<dbReference type="KEGG" id="lgi:LOTGIDRAFT_174885"/>
<reference evidence="3 4" key="1">
    <citation type="journal article" date="2013" name="Nature">
        <title>Insights into bilaterian evolution from three spiralian genomes.</title>
        <authorList>
            <person name="Simakov O."/>
            <person name="Marletaz F."/>
            <person name="Cho S.J."/>
            <person name="Edsinger-Gonzales E."/>
            <person name="Havlak P."/>
            <person name="Hellsten U."/>
            <person name="Kuo D.H."/>
            <person name="Larsson T."/>
            <person name="Lv J."/>
            <person name="Arendt D."/>
            <person name="Savage R."/>
            <person name="Osoegawa K."/>
            <person name="de Jong P."/>
            <person name="Grimwood J."/>
            <person name="Chapman J.A."/>
            <person name="Shapiro H."/>
            <person name="Aerts A."/>
            <person name="Otillar R.P."/>
            <person name="Terry A.Y."/>
            <person name="Boore J.L."/>
            <person name="Grigoriev I.V."/>
            <person name="Lindberg D.R."/>
            <person name="Seaver E.C."/>
            <person name="Weisblat D.A."/>
            <person name="Putnam N.H."/>
            <person name="Rokhsar D.S."/>
        </authorList>
    </citation>
    <scope>NUCLEOTIDE SEQUENCE [LARGE SCALE GENOMIC DNA]</scope>
</reference>
<dbReference type="HOGENOM" id="CLU_402422_0_0_1"/>
<sequence length="684" mass="75739">MADEPMLSLFDADGGFMGELTNSSDGGLGTQEYNRGLPASENGMMNQGLPGMQVQRTMPAQPDMMMHQQQSQNLQGYPQHHNVAQNNFRGMNPQAVMMNRQPYPGQPDAYNQYNQVPKLHHMNDSNSIMMSGQNPNIMAQNIRQQAPQQQTFGSPPQNSLMPGQQPGYHNYNMSPRPRMASQAKQMGMVANSQWPPNQPQQSSPNQQQQYMAAQQNRQQQMIVGNNHMSSYPQQHDFNMQQQSQQSVGHYPNNTQQPQPHYMQGMRSPPTGNRMPMPMSPNNMNMMAQMQQRPIKPAQPFPHSQAATSQSNMMPNYNAHQTIQQPRFTGEYMSEGPQLTPGTNPQANHQHYSSFSGNQHVPVSPVATGMGDANALTHFTTNRSPNSMQYHQSYTGMGQPLPGQPGPQAPSPHSSSGSTTPSLLTNVSQGNFGQSSLQQLEQLVSPSVGGISAANPFQQVMQSTPNSNLNVAPKQMIYSSTNFQTTTVSSTGSVNGTPIQSGMSMSGTNGPVSAPINTDPSQPMMPSNPNHQQNVNMEVQRLQQQIQHLYNMPQTQQIQQQMLDLQEKMRMLKAQQQQHFLQMQKQQIQPRPNLVGAPPNHNIPGQQQVRMPQPNPGNPTVPQMNTTQVMGVQQQSNIPSQSKDSNIPPPQFGQYGNQQNMLPSLGDSIEILSLKDALLSDYNDF</sequence>
<evidence type="ECO:0000313" key="3">
    <source>
        <dbReference type="EMBL" id="ESO96317.1"/>
    </source>
</evidence>